<dbReference type="eggNOG" id="KOG3226">
    <property type="taxonomic scope" value="Eukaryota"/>
</dbReference>
<evidence type="ECO:0000256" key="1">
    <source>
        <dbReference type="SAM" id="MobiDB-lite"/>
    </source>
</evidence>
<dbReference type="InterPro" id="IPR002706">
    <property type="entry name" value="Xrcc1_N"/>
</dbReference>
<dbReference type="GO" id="GO:0000012">
    <property type="term" value="P:single strand break repair"/>
    <property type="evidence" value="ECO:0007669"/>
    <property type="project" value="InterPro"/>
</dbReference>
<dbReference type="STRING" id="136037.A0A067R0J7"/>
<dbReference type="GO" id="GO:0003684">
    <property type="term" value="F:damaged DNA binding"/>
    <property type="evidence" value="ECO:0007669"/>
    <property type="project" value="InterPro"/>
</dbReference>
<proteinExistence type="predicted"/>
<dbReference type="PANTHER" id="PTHR11370">
    <property type="entry name" value="DNA-REPAIR PROTEIN XRCC1"/>
    <property type="match status" value="1"/>
</dbReference>
<evidence type="ECO:0000313" key="3">
    <source>
        <dbReference type="EMBL" id="KDR15428.1"/>
    </source>
</evidence>
<feature type="domain" description="DNA-repair protein Xrcc1 N-terminal" evidence="2">
    <location>
        <begin position="1"/>
        <end position="147"/>
    </location>
</feature>
<dbReference type="InParanoid" id="A0A067R0J7"/>
<sequence length="545" mass="61067">MPEIKLTEVKDYTLQDEKHPVENLLSGRANGGKWLIPASRSASSMTATFQLAKCCVISSVHIGNSGSAFVSLLVSRTGCSEFKDLLPCCAMMTVQQSRSGQNKNCVKLFNKDDFLEATKKEKWDLLRVVVTQPFNQRMQFGVCFLRVFSFQEEETESTKVNSDSFSKLEKMRSQINSPLSPPSSKLAGQQFSGSPLTRKDKLFRLLGQQHNKLQENRKTTLTRARDEECEGLFEAVVLSFMESLNLCDKDLDNIALIDVQKKMEKVHGRELSLEERHTFFTVVKDYVISLKDTKSNDAKSQHLDQTIETEPRSKEEFVKPKELIVAVNLPQRDSGARKKLILGVECSANSGGDGTGSMDTQRDYSTDASTSRTSCYDDLSPAARRNLICLEDSGRTLESMRHERKRTGKVVGCCRCFLNTLGQQKPMGQVKRKFSEIDDPSENCHAVDCYEMDITANFDVSEPQEVNPDVERCTRENLVECPVCGVYFESDIIENHSSECVSFSDNPVTEDSVIQELTCPLCLKKFSAAIIDAHANVCASQMFGD</sequence>
<reference evidence="3 4" key="1">
    <citation type="journal article" date="2014" name="Nat. Commun.">
        <title>Molecular traces of alternative social organization in a termite genome.</title>
        <authorList>
            <person name="Terrapon N."/>
            <person name="Li C."/>
            <person name="Robertson H.M."/>
            <person name="Ji L."/>
            <person name="Meng X."/>
            <person name="Booth W."/>
            <person name="Chen Z."/>
            <person name="Childers C.P."/>
            <person name="Glastad K.M."/>
            <person name="Gokhale K."/>
            <person name="Gowin J."/>
            <person name="Gronenberg W."/>
            <person name="Hermansen R.A."/>
            <person name="Hu H."/>
            <person name="Hunt B.G."/>
            <person name="Huylmans A.K."/>
            <person name="Khalil S.M."/>
            <person name="Mitchell R.D."/>
            <person name="Munoz-Torres M.C."/>
            <person name="Mustard J.A."/>
            <person name="Pan H."/>
            <person name="Reese J.T."/>
            <person name="Scharf M.E."/>
            <person name="Sun F."/>
            <person name="Vogel H."/>
            <person name="Xiao J."/>
            <person name="Yang W."/>
            <person name="Yang Z."/>
            <person name="Yang Z."/>
            <person name="Zhou J."/>
            <person name="Zhu J."/>
            <person name="Brent C.S."/>
            <person name="Elsik C.G."/>
            <person name="Goodisman M.A."/>
            <person name="Liberles D.A."/>
            <person name="Roe R.M."/>
            <person name="Vargo E.L."/>
            <person name="Vilcinskas A."/>
            <person name="Wang J."/>
            <person name="Bornberg-Bauer E."/>
            <person name="Korb J."/>
            <person name="Zhang G."/>
            <person name="Liebig J."/>
        </authorList>
    </citation>
    <scope>NUCLEOTIDE SEQUENCE [LARGE SCALE GENOMIC DNA]</scope>
    <source>
        <tissue evidence="3">Whole organism</tissue>
    </source>
</reference>
<protein>
    <submittedName>
        <fullName evidence="3">DNA repair protein XRCC1</fullName>
    </submittedName>
</protein>
<feature type="region of interest" description="Disordered" evidence="1">
    <location>
        <begin position="174"/>
        <end position="193"/>
    </location>
</feature>
<dbReference type="Gene3D" id="2.60.120.260">
    <property type="entry name" value="Galactose-binding domain-like"/>
    <property type="match status" value="1"/>
</dbReference>
<feature type="region of interest" description="Disordered" evidence="1">
    <location>
        <begin position="350"/>
        <end position="371"/>
    </location>
</feature>
<dbReference type="SUPFAM" id="SSF49785">
    <property type="entry name" value="Galactose-binding domain-like"/>
    <property type="match status" value="1"/>
</dbReference>
<dbReference type="EMBL" id="KK852824">
    <property type="protein sequence ID" value="KDR15428.1"/>
    <property type="molecule type" value="Genomic_DNA"/>
</dbReference>
<dbReference type="InterPro" id="IPR008979">
    <property type="entry name" value="Galactose-bd-like_sf"/>
</dbReference>
<dbReference type="FunFam" id="2.60.120.260:FF:000025">
    <property type="entry name" value="DNA repair protein XRCC1 isoform X1"/>
    <property type="match status" value="1"/>
</dbReference>
<evidence type="ECO:0000313" key="4">
    <source>
        <dbReference type="Proteomes" id="UP000027135"/>
    </source>
</evidence>
<name>A0A067R0J7_ZOONE</name>
<dbReference type="PANTHER" id="PTHR11370:SF4">
    <property type="entry name" value="DNA-REPAIR PROTEIN XRCC1 N-TERMINAL DOMAIN-CONTAINING PROTEIN"/>
    <property type="match status" value="1"/>
</dbReference>
<keyword evidence="4" id="KW-1185">Reference proteome</keyword>
<gene>
    <name evidence="3" type="ORF">L798_09132</name>
</gene>
<dbReference type="Pfam" id="PF01834">
    <property type="entry name" value="XRCC1_N"/>
    <property type="match status" value="1"/>
</dbReference>
<dbReference type="OrthoDB" id="25840at2759"/>
<dbReference type="AlphaFoldDB" id="A0A067R0J7"/>
<accession>A0A067R0J7</accession>
<dbReference type="Proteomes" id="UP000027135">
    <property type="component" value="Unassembled WGS sequence"/>
</dbReference>
<dbReference type="GO" id="GO:0006284">
    <property type="term" value="P:base-excision repair"/>
    <property type="evidence" value="ECO:0007669"/>
    <property type="project" value="TreeGrafter"/>
</dbReference>
<dbReference type="GO" id="GO:0005634">
    <property type="term" value="C:nucleus"/>
    <property type="evidence" value="ECO:0007669"/>
    <property type="project" value="InterPro"/>
</dbReference>
<organism evidence="3 4">
    <name type="scientific">Zootermopsis nevadensis</name>
    <name type="common">Dampwood termite</name>
    <dbReference type="NCBI Taxonomy" id="136037"/>
    <lineage>
        <taxon>Eukaryota</taxon>
        <taxon>Metazoa</taxon>
        <taxon>Ecdysozoa</taxon>
        <taxon>Arthropoda</taxon>
        <taxon>Hexapoda</taxon>
        <taxon>Insecta</taxon>
        <taxon>Pterygota</taxon>
        <taxon>Neoptera</taxon>
        <taxon>Polyneoptera</taxon>
        <taxon>Dictyoptera</taxon>
        <taxon>Blattodea</taxon>
        <taxon>Blattoidea</taxon>
        <taxon>Termitoidae</taxon>
        <taxon>Termopsidae</taxon>
        <taxon>Zootermopsis</taxon>
    </lineage>
</organism>
<evidence type="ECO:0000259" key="2">
    <source>
        <dbReference type="Pfam" id="PF01834"/>
    </source>
</evidence>